<feature type="region of interest" description="Disordered" evidence="9">
    <location>
        <begin position="666"/>
        <end position="685"/>
    </location>
</feature>
<dbReference type="SMART" id="SM01196">
    <property type="entry name" value="FERM_C"/>
    <property type="match status" value="1"/>
</dbReference>
<proteinExistence type="inferred from homology"/>
<dbReference type="CDD" id="cd13188">
    <property type="entry name" value="FERM_C_PTPN14_PTPN21"/>
    <property type="match status" value="1"/>
</dbReference>
<dbReference type="PROSITE" id="PS00660">
    <property type="entry name" value="FERM_1"/>
    <property type="match status" value="1"/>
</dbReference>
<dbReference type="SUPFAM" id="SSF52799">
    <property type="entry name" value="(Phosphotyrosine protein) phosphatases II"/>
    <property type="match status" value="1"/>
</dbReference>
<dbReference type="InterPro" id="IPR018980">
    <property type="entry name" value="FERM_PH-like_C"/>
</dbReference>
<feature type="region of interest" description="Disordered" evidence="9">
    <location>
        <begin position="230"/>
        <end position="251"/>
    </location>
</feature>
<comment type="subcellular location">
    <subcellularLocation>
        <location evidence="1 7">Cytoplasm</location>
        <location evidence="1 7">Cytoskeleton</location>
    </subcellularLocation>
</comment>
<dbReference type="CDD" id="cd17191">
    <property type="entry name" value="FERM_F1_PTPN14"/>
    <property type="match status" value="1"/>
</dbReference>
<gene>
    <name evidence="13" type="ORF">FD755_011956</name>
</gene>
<sequence length="1110" mass="125474">MPFGLKLRRTRRYNVLSKNCFVTRIRLLDSSVIECTLSVESTGQECLEAVAQRLELRETHYFGLWFLSKSQQARWVELEKPLKKHLDKFANEPLLFFGVMFYVPNVSWLQQEATSGILPAEAELMYINEVERLDGFGQEIFPVKDNHGNSVHLGIFFMGIFVRNRIGRQAVIYRWNDMGNITHNKSTILVELVNKEETALFHTDDIENAKYISRLFATRHKFYKQNKICTEQSNSPPPIRRQPTWSRSSLPRQQPYILPPMHVQCGEHYSETHTSQDSIFHGNEEALYCNSHNSLDLSYLNGTVTNGGSVCSVHSINSLSCSQSFIQASPVSSNLSIPGSDIMRADYIPSHRHSAIIVPSYRPTPDYETVMRQMKRGVVHTDSQSQSLRNLNIINTHAYNQPEDLVYSQPEMRERHPYTIPYGPQGGYANKLVCPSDQLNPTNTTVPSQPGGATAISHTVSTPELANMQLQGAHSYSAAHVLRSYLFRPPPPYPRPRPATSTPDLASHRHKYVSGSSPDLVTRKVQLSVKTFQEDSSPVVHQSLQEVSEPLTATKHHGAVHKRHSLEAMSSIVRGMEAMTLKSLNIPMARRNTLREPGPPEEGPGSHEVPQLPQYHHKKTFSDATMLIHSSESEEEEEEAPDPVPQIPVLREKVEYSAQLQAALARIPNKPPPEYPGPRKSVSNGALRQEQACLPPAVARARLLRHGPAKAISVSRADQLAVNGASLGPSISEPDLMSVKERVKKEPVKERPVSEMFSLEDSIIEREMMIRNLEKQKMAGLEAQKRPLMLAALNGLSVARGSGREESRVDATRVPMDERFRTLKKKLEEGMVFTEYEQIPKKKANGIFSTAALPENAERSRIREVVPYEENRVELIPTKENNTGYINASHIKVVVGGAEWHYIATQGPLPHTCHDFWQMVWEQGANVIAMVTAEEEGGRTKSHRYWPKLGSKHSSATYGKFKVTTKFRTDSGCYATTGLKVKHLLSGQERTVWHLQYTDWPDHGCPEDVQGFLSYLEEIQSVRRHTNSMLEGTRNLHPPIVVHCSAGVGRTGVVILSELMIYCLEHNEKVEVPMMLRLLREQRMFMIQTIAQYKFVYQVLIQFLQNSRLI</sequence>
<dbReference type="InterPro" id="IPR011993">
    <property type="entry name" value="PH-like_dom_sf"/>
</dbReference>
<evidence type="ECO:0000259" key="11">
    <source>
        <dbReference type="PROSITE" id="PS50056"/>
    </source>
</evidence>
<organism evidence="13 14">
    <name type="scientific">Muntiacus reevesi</name>
    <name type="common">Reeves' muntjac</name>
    <name type="synonym">Cervus reevesi</name>
    <dbReference type="NCBI Taxonomy" id="9886"/>
    <lineage>
        <taxon>Eukaryota</taxon>
        <taxon>Metazoa</taxon>
        <taxon>Chordata</taxon>
        <taxon>Craniata</taxon>
        <taxon>Vertebrata</taxon>
        <taxon>Euteleostomi</taxon>
        <taxon>Mammalia</taxon>
        <taxon>Eutheria</taxon>
        <taxon>Laurasiatheria</taxon>
        <taxon>Artiodactyla</taxon>
        <taxon>Ruminantia</taxon>
        <taxon>Pecora</taxon>
        <taxon>Cervidae</taxon>
        <taxon>Muntiacinae</taxon>
        <taxon>Muntiacus</taxon>
    </lineage>
</organism>
<dbReference type="EMBL" id="VCEB01000005">
    <property type="protein sequence ID" value="KAB0377512.1"/>
    <property type="molecule type" value="Genomic_DNA"/>
</dbReference>
<dbReference type="SMART" id="SM00194">
    <property type="entry name" value="PTPc"/>
    <property type="match status" value="1"/>
</dbReference>
<evidence type="ECO:0000313" key="13">
    <source>
        <dbReference type="EMBL" id="KAB0377512.1"/>
    </source>
</evidence>
<evidence type="ECO:0000256" key="8">
    <source>
        <dbReference type="PIRSR" id="PIRSR000934-1"/>
    </source>
</evidence>
<dbReference type="InterPro" id="IPR029071">
    <property type="entry name" value="Ubiquitin-like_domsf"/>
</dbReference>
<feature type="domain" description="Tyrosine-protein phosphatase" evidence="10">
    <location>
        <begin position="832"/>
        <end position="1103"/>
    </location>
</feature>
<evidence type="ECO:0000256" key="7">
    <source>
        <dbReference type="PIRNR" id="PIRNR000934"/>
    </source>
</evidence>
<dbReference type="SMART" id="SM00295">
    <property type="entry name" value="B41"/>
    <property type="match status" value="1"/>
</dbReference>
<dbReference type="InterPro" id="IPR000242">
    <property type="entry name" value="PTP_cat"/>
</dbReference>
<evidence type="ECO:0000256" key="9">
    <source>
        <dbReference type="SAM" id="MobiDB-lite"/>
    </source>
</evidence>
<feature type="domain" description="Tyrosine specific protein phosphatases" evidence="11">
    <location>
        <begin position="1013"/>
        <end position="1094"/>
    </location>
</feature>
<dbReference type="InterPro" id="IPR003595">
    <property type="entry name" value="Tyr_Pase_cat"/>
</dbReference>
<accession>A0A5N3XUK2</accession>
<dbReference type="PANTHER" id="PTHR45706:SF6">
    <property type="entry name" value="TYROSINE-PROTEIN PHOSPHATASE NON-RECEPTOR TYPE 14"/>
    <property type="match status" value="1"/>
</dbReference>
<feature type="domain" description="FERM" evidence="12">
    <location>
        <begin position="1"/>
        <end position="227"/>
    </location>
</feature>
<comment type="similarity">
    <text evidence="2 7">Belongs to the protein-tyrosine phosphatase family. Non-receptor class subfamily.</text>
</comment>
<keyword evidence="5 7" id="KW-0904">Protein phosphatase</keyword>
<dbReference type="PROSITE" id="PS50055">
    <property type="entry name" value="TYR_PHOSPHATASE_PTP"/>
    <property type="match status" value="1"/>
</dbReference>
<dbReference type="InterPro" id="IPR000387">
    <property type="entry name" value="Tyr_Pase_dom"/>
</dbReference>
<dbReference type="GO" id="GO:0005856">
    <property type="term" value="C:cytoskeleton"/>
    <property type="evidence" value="ECO:0007669"/>
    <property type="project" value="UniProtKB-SubCell"/>
</dbReference>
<feature type="region of interest" description="Disordered" evidence="9">
    <location>
        <begin position="593"/>
        <end position="612"/>
    </location>
</feature>
<dbReference type="InterPro" id="IPR019747">
    <property type="entry name" value="FERM_CS"/>
</dbReference>
<evidence type="ECO:0000259" key="10">
    <source>
        <dbReference type="PROSITE" id="PS50055"/>
    </source>
</evidence>
<feature type="active site" description="Phosphocysteine intermediate" evidence="8">
    <location>
        <position position="1044"/>
    </location>
</feature>
<keyword evidence="7" id="KW-0378">Hydrolase</keyword>
<dbReference type="AlphaFoldDB" id="A0A5N3XUK2"/>
<evidence type="ECO:0000256" key="4">
    <source>
        <dbReference type="ARBA" id="ARBA00022553"/>
    </source>
</evidence>
<dbReference type="Pfam" id="PF09380">
    <property type="entry name" value="FERM_C"/>
    <property type="match status" value="1"/>
</dbReference>
<dbReference type="InterPro" id="IPR016130">
    <property type="entry name" value="Tyr_Pase_AS"/>
</dbReference>
<dbReference type="InterPro" id="IPR029021">
    <property type="entry name" value="Prot-tyrosine_phosphatase-like"/>
</dbReference>
<evidence type="ECO:0000256" key="1">
    <source>
        <dbReference type="ARBA" id="ARBA00004245"/>
    </source>
</evidence>
<dbReference type="InterPro" id="IPR000299">
    <property type="entry name" value="FERM_domain"/>
</dbReference>
<dbReference type="PANTHER" id="PTHR45706">
    <property type="entry name" value="TYROSINE-PROTEIN PHOSPHATASE"/>
    <property type="match status" value="1"/>
</dbReference>
<dbReference type="Gene3D" id="3.90.190.10">
    <property type="entry name" value="Protein tyrosine phosphatase superfamily"/>
    <property type="match status" value="1"/>
</dbReference>
<dbReference type="PROSITE" id="PS50057">
    <property type="entry name" value="FERM_3"/>
    <property type="match status" value="1"/>
</dbReference>
<keyword evidence="14" id="KW-1185">Reference proteome</keyword>
<evidence type="ECO:0000256" key="3">
    <source>
        <dbReference type="ARBA" id="ARBA00022490"/>
    </source>
</evidence>
<dbReference type="CDD" id="cd14599">
    <property type="entry name" value="PTPc-N14"/>
    <property type="match status" value="1"/>
</dbReference>
<dbReference type="PROSITE" id="PS00383">
    <property type="entry name" value="TYR_PHOSPHATASE_1"/>
    <property type="match status" value="1"/>
</dbReference>
<dbReference type="FunFam" id="2.30.29.30:FF:000149">
    <property type="entry name" value="Tyrosine-protein phosphatase non-receptor type"/>
    <property type="match status" value="1"/>
</dbReference>
<dbReference type="Proteomes" id="UP000326062">
    <property type="component" value="Chromosome 5"/>
</dbReference>
<reference evidence="13 14" key="1">
    <citation type="submission" date="2019-06" db="EMBL/GenBank/DDBJ databases">
        <title>Discovery of a novel chromosome fission-fusion reversal in muntjac.</title>
        <authorList>
            <person name="Mudd A.B."/>
            <person name="Bredeson J.V."/>
            <person name="Baum R."/>
            <person name="Hockemeyer D."/>
            <person name="Rokhsar D.S."/>
        </authorList>
    </citation>
    <scope>NUCLEOTIDE SEQUENCE [LARGE SCALE GENOMIC DNA]</scope>
    <source>
        <strain evidence="13">UCam_UCB_Mr</strain>
        <tissue evidence="13">Fibroblast cell line</tissue>
    </source>
</reference>
<keyword evidence="6 7" id="KW-0206">Cytoskeleton</keyword>
<dbReference type="InterPro" id="IPR018979">
    <property type="entry name" value="FERM_N"/>
</dbReference>
<dbReference type="FunFam" id="3.90.190.10:FF:000030">
    <property type="entry name" value="Tyrosine-protein phosphatase non-receptor type"/>
    <property type="match status" value="1"/>
</dbReference>
<evidence type="ECO:0000256" key="5">
    <source>
        <dbReference type="ARBA" id="ARBA00022912"/>
    </source>
</evidence>
<protein>
    <recommendedName>
        <fullName evidence="7">Tyrosine-protein phosphatase non-receptor type</fullName>
        <ecNumber evidence="7">3.1.3.48</ecNumber>
    </recommendedName>
</protein>
<dbReference type="GO" id="GO:0005737">
    <property type="term" value="C:cytoplasm"/>
    <property type="evidence" value="ECO:0007669"/>
    <property type="project" value="UniProtKB-UniRule"/>
</dbReference>
<evidence type="ECO:0000256" key="2">
    <source>
        <dbReference type="ARBA" id="ARBA00009649"/>
    </source>
</evidence>
<dbReference type="PIRSF" id="PIRSF000934">
    <property type="entry name" value="Tyr-Ptase_nr14"/>
    <property type="match status" value="1"/>
</dbReference>
<dbReference type="InterPro" id="IPR014392">
    <property type="entry name" value="PTP_non-rcpt_14/21"/>
</dbReference>
<dbReference type="FunFam" id="3.10.20.90:FF:000039">
    <property type="entry name" value="Tyrosine-protein phosphatase non-receptor type"/>
    <property type="match status" value="1"/>
</dbReference>
<dbReference type="SMART" id="SM00404">
    <property type="entry name" value="PTPc_motif"/>
    <property type="match status" value="1"/>
</dbReference>
<comment type="caution">
    <text evidence="13">The sequence shown here is derived from an EMBL/GenBank/DDBJ whole genome shotgun (WGS) entry which is preliminary data.</text>
</comment>
<dbReference type="InterPro" id="IPR019749">
    <property type="entry name" value="Band_41_domain"/>
</dbReference>
<dbReference type="Pfam" id="PF09379">
    <property type="entry name" value="FERM_N"/>
    <property type="match status" value="1"/>
</dbReference>
<dbReference type="EC" id="3.1.3.48" evidence="7"/>
<evidence type="ECO:0000259" key="12">
    <source>
        <dbReference type="PROSITE" id="PS50057"/>
    </source>
</evidence>
<dbReference type="PRINTS" id="PR00700">
    <property type="entry name" value="PRTYPHPHTASE"/>
</dbReference>
<name>A0A5N3XUK2_MUNRE</name>
<dbReference type="Gene3D" id="2.30.29.30">
    <property type="entry name" value="Pleckstrin-homology domain (PH domain)/Phosphotyrosine-binding domain (PTB)"/>
    <property type="match status" value="1"/>
</dbReference>
<dbReference type="Pfam" id="PF00102">
    <property type="entry name" value="Y_phosphatase"/>
    <property type="match status" value="1"/>
</dbReference>
<evidence type="ECO:0000256" key="6">
    <source>
        <dbReference type="ARBA" id="ARBA00023212"/>
    </source>
</evidence>
<keyword evidence="3 7" id="KW-0963">Cytoplasm</keyword>
<keyword evidence="4" id="KW-0597">Phosphoprotein</keyword>
<dbReference type="PROSITE" id="PS50056">
    <property type="entry name" value="TYR_PHOSPHATASE_2"/>
    <property type="match status" value="1"/>
</dbReference>
<comment type="catalytic activity">
    <reaction evidence="7">
        <text>O-phospho-L-tyrosyl-[protein] + H2O = L-tyrosyl-[protein] + phosphate</text>
        <dbReference type="Rhea" id="RHEA:10684"/>
        <dbReference type="Rhea" id="RHEA-COMP:10136"/>
        <dbReference type="Rhea" id="RHEA-COMP:20101"/>
        <dbReference type="ChEBI" id="CHEBI:15377"/>
        <dbReference type="ChEBI" id="CHEBI:43474"/>
        <dbReference type="ChEBI" id="CHEBI:46858"/>
        <dbReference type="ChEBI" id="CHEBI:61978"/>
        <dbReference type="EC" id="3.1.3.48"/>
    </reaction>
</comment>
<dbReference type="SUPFAM" id="SSF50729">
    <property type="entry name" value="PH domain-like"/>
    <property type="match status" value="1"/>
</dbReference>
<dbReference type="InterPro" id="IPR041782">
    <property type="entry name" value="PTPN14/21_FERM_C"/>
</dbReference>
<dbReference type="GO" id="GO:0004725">
    <property type="term" value="F:protein tyrosine phosphatase activity"/>
    <property type="evidence" value="ECO:0007669"/>
    <property type="project" value="UniProtKB-UniRule"/>
</dbReference>
<dbReference type="SUPFAM" id="SSF54236">
    <property type="entry name" value="Ubiquitin-like"/>
    <property type="match status" value="1"/>
</dbReference>
<evidence type="ECO:0000313" key="14">
    <source>
        <dbReference type="Proteomes" id="UP000326062"/>
    </source>
</evidence>
<dbReference type="Gene3D" id="3.10.20.90">
    <property type="entry name" value="Phosphatidylinositol 3-kinase Catalytic Subunit, Chain A, domain 1"/>
    <property type="match status" value="1"/>
</dbReference>
<dbReference type="GO" id="GO:0001946">
    <property type="term" value="P:lymphangiogenesis"/>
    <property type="evidence" value="ECO:0007669"/>
    <property type="project" value="TreeGrafter"/>
</dbReference>